<organism evidence="1 2">
    <name type="scientific">Trifolium subterraneum</name>
    <name type="common">Subterranean clover</name>
    <dbReference type="NCBI Taxonomy" id="3900"/>
    <lineage>
        <taxon>Eukaryota</taxon>
        <taxon>Viridiplantae</taxon>
        <taxon>Streptophyta</taxon>
        <taxon>Embryophyta</taxon>
        <taxon>Tracheophyta</taxon>
        <taxon>Spermatophyta</taxon>
        <taxon>Magnoliopsida</taxon>
        <taxon>eudicotyledons</taxon>
        <taxon>Gunneridae</taxon>
        <taxon>Pentapetalae</taxon>
        <taxon>rosids</taxon>
        <taxon>fabids</taxon>
        <taxon>Fabales</taxon>
        <taxon>Fabaceae</taxon>
        <taxon>Papilionoideae</taxon>
        <taxon>50 kb inversion clade</taxon>
        <taxon>NPAAA clade</taxon>
        <taxon>Hologalegina</taxon>
        <taxon>IRL clade</taxon>
        <taxon>Trifolieae</taxon>
        <taxon>Trifolium</taxon>
    </lineage>
</organism>
<sequence>MPPHSGILHGTMIDQCIGCGKSRNVAHELASRIWPAVLDILEENNHAFCLLKRLAQEGDVCQISRQWRDICKAHLLAAGVVVKFGVTLPSNNKMLYCKTSPFIGVGTTMIGPTRDGWRKPFYQTERYFML</sequence>
<evidence type="ECO:0000313" key="1">
    <source>
        <dbReference type="EMBL" id="GAU40229.1"/>
    </source>
</evidence>
<evidence type="ECO:0000313" key="2">
    <source>
        <dbReference type="Proteomes" id="UP000242715"/>
    </source>
</evidence>
<proteinExistence type="predicted"/>
<dbReference type="AlphaFoldDB" id="A0A2Z6P8J3"/>
<reference evidence="2" key="1">
    <citation type="journal article" date="2017" name="Front. Plant Sci.">
        <title>Climate Clever Clovers: New Paradigm to Reduce the Environmental Footprint of Ruminants by Breeding Low Methanogenic Forages Utilizing Haplotype Variation.</title>
        <authorList>
            <person name="Kaur P."/>
            <person name="Appels R."/>
            <person name="Bayer P.E."/>
            <person name="Keeble-Gagnere G."/>
            <person name="Wang J."/>
            <person name="Hirakawa H."/>
            <person name="Shirasawa K."/>
            <person name="Vercoe P."/>
            <person name="Stefanova K."/>
            <person name="Durmic Z."/>
            <person name="Nichols P."/>
            <person name="Revell C."/>
            <person name="Isobe S.N."/>
            <person name="Edwards D."/>
            <person name="Erskine W."/>
        </authorList>
    </citation>
    <scope>NUCLEOTIDE SEQUENCE [LARGE SCALE GENOMIC DNA]</scope>
    <source>
        <strain evidence="2">cv. Daliak</strain>
    </source>
</reference>
<keyword evidence="2" id="KW-1185">Reference proteome</keyword>
<name>A0A2Z6P8J3_TRISU</name>
<dbReference type="PANTHER" id="PTHR48155">
    <property type="entry name" value="OS09G0497600 PROTEIN"/>
    <property type="match status" value="1"/>
</dbReference>
<gene>
    <name evidence="1" type="ORF">TSUD_270290</name>
</gene>
<dbReference type="EMBL" id="DF973795">
    <property type="protein sequence ID" value="GAU40229.1"/>
    <property type="molecule type" value="Genomic_DNA"/>
</dbReference>
<protein>
    <submittedName>
        <fullName evidence="1">Uncharacterized protein</fullName>
    </submittedName>
</protein>
<accession>A0A2Z6P8J3</accession>
<dbReference type="PANTHER" id="PTHR48155:SF1">
    <property type="entry name" value="F-BOX DOMAIN-CONTAINING PROTEIN"/>
    <property type="match status" value="1"/>
</dbReference>
<dbReference type="Proteomes" id="UP000242715">
    <property type="component" value="Unassembled WGS sequence"/>
</dbReference>